<dbReference type="EMBL" id="CAICTM010001425">
    <property type="protein sequence ID" value="CAB9523536.1"/>
    <property type="molecule type" value="Genomic_DNA"/>
</dbReference>
<dbReference type="Proteomes" id="UP001153069">
    <property type="component" value="Unassembled WGS sequence"/>
</dbReference>
<protein>
    <submittedName>
        <fullName evidence="1">Uncharacterized protein</fullName>
    </submittedName>
</protein>
<evidence type="ECO:0000313" key="2">
    <source>
        <dbReference type="Proteomes" id="UP001153069"/>
    </source>
</evidence>
<organism evidence="1 2">
    <name type="scientific">Seminavis robusta</name>
    <dbReference type="NCBI Taxonomy" id="568900"/>
    <lineage>
        <taxon>Eukaryota</taxon>
        <taxon>Sar</taxon>
        <taxon>Stramenopiles</taxon>
        <taxon>Ochrophyta</taxon>
        <taxon>Bacillariophyta</taxon>
        <taxon>Bacillariophyceae</taxon>
        <taxon>Bacillariophycidae</taxon>
        <taxon>Naviculales</taxon>
        <taxon>Naviculaceae</taxon>
        <taxon>Seminavis</taxon>
    </lineage>
</organism>
<keyword evidence="2" id="KW-1185">Reference proteome</keyword>
<accession>A0A9N8ELQ9</accession>
<proteinExistence type="predicted"/>
<reference evidence="1" key="1">
    <citation type="submission" date="2020-06" db="EMBL/GenBank/DDBJ databases">
        <authorList>
            <consortium name="Plant Systems Biology data submission"/>
        </authorList>
    </citation>
    <scope>NUCLEOTIDE SEQUENCE</scope>
    <source>
        <strain evidence="1">D6</strain>
    </source>
</reference>
<comment type="caution">
    <text evidence="1">The sequence shown here is derived from an EMBL/GenBank/DDBJ whole genome shotgun (WGS) entry which is preliminary data.</text>
</comment>
<evidence type="ECO:0000313" key="1">
    <source>
        <dbReference type="EMBL" id="CAB9523536.1"/>
    </source>
</evidence>
<gene>
    <name evidence="1" type="ORF">SEMRO_1427_G271830.1</name>
</gene>
<sequence>MDQLMKTLRPYWHDPTQVFIHTTLSPITGRPDYTSLKRLEKENKDNARRVFSSRGDEGHLRLCYTLKDYNARANIAGNPWIDPVNPGPRPNIPIDATEAQVCLAVVNHHYDVQEFHLYHSTENALLKKAMEAVEEVYYKALEDPDLGYYQLKYIDFIQHLRETYGELDDDDLSNNIKRMNAPWMPTQPIQQLFNQIEKAQAFAREHDIISEKTAVRSAMTNLENSGAFPRDMKEWRLKPEADHTWNNFKIHFTAANKERLRTITTKEAGFHDQASKASQPQKDNPYIVRNSNGKGIMAYCFSHGLQWDLTHTSMTCRNRHKDHNEEATVSNMCGGLNRIKRQPGEVAIFKYQPSTTNRRTNGKENCIKQR</sequence>
<name>A0A9N8ELQ9_9STRA</name>
<dbReference type="AlphaFoldDB" id="A0A9N8ELQ9"/>